<comment type="caution">
    <text evidence="4">Lacks conserved residue(s) required for the propagation of feature annotation.</text>
</comment>
<keyword evidence="7" id="KW-0645">Protease</keyword>
<evidence type="ECO:0000256" key="1">
    <source>
        <dbReference type="ARBA" id="ARBA00004613"/>
    </source>
</evidence>
<dbReference type="STRING" id="981085.W9SY92"/>
<dbReference type="PANTHER" id="PTHR10795">
    <property type="entry name" value="PROPROTEIN CONVERTASE SUBTILISIN/KEXIN"/>
    <property type="match status" value="1"/>
</dbReference>
<dbReference type="GO" id="GO:0006508">
    <property type="term" value="P:proteolysis"/>
    <property type="evidence" value="ECO:0007669"/>
    <property type="project" value="UniProtKB-KW"/>
</dbReference>
<dbReference type="InterPro" id="IPR041469">
    <property type="entry name" value="Subtilisin-like_FN3"/>
</dbReference>
<feature type="domain" description="Peptidase S8/S53" evidence="5">
    <location>
        <begin position="66"/>
        <end position="164"/>
    </location>
</feature>
<dbReference type="GO" id="GO:0005576">
    <property type="term" value="C:extracellular region"/>
    <property type="evidence" value="ECO:0007669"/>
    <property type="project" value="UniProtKB-SubCell"/>
</dbReference>
<name>W9SY92_9ROSA</name>
<gene>
    <name evidence="7" type="ORF">L484_009542</name>
</gene>
<reference evidence="8" key="1">
    <citation type="submission" date="2013-01" db="EMBL/GenBank/DDBJ databases">
        <title>Draft Genome Sequence of a Mulberry Tree, Morus notabilis C.K. Schneid.</title>
        <authorList>
            <person name="He N."/>
            <person name="Zhao S."/>
        </authorList>
    </citation>
    <scope>NUCLEOTIDE SEQUENCE</scope>
</reference>
<dbReference type="InterPro" id="IPR000209">
    <property type="entry name" value="Peptidase_S8/S53_dom"/>
</dbReference>
<proteinExistence type="inferred from homology"/>
<dbReference type="PROSITE" id="PS51892">
    <property type="entry name" value="SUBTILASE"/>
    <property type="match status" value="1"/>
</dbReference>
<evidence type="ECO:0000256" key="2">
    <source>
        <dbReference type="ARBA" id="ARBA00011073"/>
    </source>
</evidence>
<dbReference type="GO" id="GO:0004252">
    <property type="term" value="F:serine-type endopeptidase activity"/>
    <property type="evidence" value="ECO:0007669"/>
    <property type="project" value="InterPro"/>
</dbReference>
<accession>W9SY92</accession>
<feature type="domain" description="Subtilisin-like protease fibronectin type-III" evidence="6">
    <location>
        <begin position="237"/>
        <end position="338"/>
    </location>
</feature>
<dbReference type="InterPro" id="IPR045051">
    <property type="entry name" value="SBT"/>
</dbReference>
<comment type="similarity">
    <text evidence="2 4">Belongs to the peptidase S8 family.</text>
</comment>
<evidence type="ECO:0000259" key="5">
    <source>
        <dbReference type="Pfam" id="PF00082"/>
    </source>
</evidence>
<evidence type="ECO:0000259" key="6">
    <source>
        <dbReference type="Pfam" id="PF17766"/>
    </source>
</evidence>
<keyword evidence="7" id="KW-0378">Hydrolase</keyword>
<organism evidence="7 8">
    <name type="scientific">Morus notabilis</name>
    <dbReference type="NCBI Taxonomy" id="981085"/>
    <lineage>
        <taxon>Eukaryota</taxon>
        <taxon>Viridiplantae</taxon>
        <taxon>Streptophyta</taxon>
        <taxon>Embryophyta</taxon>
        <taxon>Tracheophyta</taxon>
        <taxon>Spermatophyta</taxon>
        <taxon>Magnoliopsida</taxon>
        <taxon>eudicotyledons</taxon>
        <taxon>Gunneridae</taxon>
        <taxon>Pentapetalae</taxon>
        <taxon>rosids</taxon>
        <taxon>fabids</taxon>
        <taxon>Rosales</taxon>
        <taxon>Moraceae</taxon>
        <taxon>Moreae</taxon>
        <taxon>Morus</taxon>
    </lineage>
</organism>
<dbReference type="AlphaFoldDB" id="W9SY92"/>
<dbReference type="eggNOG" id="ENOG502QT5U">
    <property type="taxonomic scope" value="Eukaryota"/>
</dbReference>
<dbReference type="EMBL" id="KE346315">
    <property type="protein sequence ID" value="EXC32842.1"/>
    <property type="molecule type" value="Genomic_DNA"/>
</dbReference>
<protein>
    <submittedName>
        <fullName evidence="7">Subtilisin-like protease</fullName>
    </submittedName>
</protein>
<dbReference type="Gene3D" id="2.60.40.2310">
    <property type="match status" value="1"/>
</dbReference>
<dbReference type="Pfam" id="PF17766">
    <property type="entry name" value="fn3_6"/>
    <property type="match status" value="1"/>
</dbReference>
<comment type="subcellular location">
    <subcellularLocation>
        <location evidence="1">Secreted</location>
    </subcellularLocation>
</comment>
<evidence type="ECO:0000313" key="7">
    <source>
        <dbReference type="EMBL" id="EXC32842.1"/>
    </source>
</evidence>
<dbReference type="Gene3D" id="3.40.50.200">
    <property type="entry name" value="Peptidase S8/S53 domain"/>
    <property type="match status" value="1"/>
</dbReference>
<keyword evidence="8" id="KW-1185">Reference proteome</keyword>
<dbReference type="SUPFAM" id="SSF52743">
    <property type="entry name" value="Subtilisin-like"/>
    <property type="match status" value="1"/>
</dbReference>
<sequence length="344" mass="37671">MNIVLLSNFTGVLVFDYPLSHVEAPGVVISSKDALEVINYAISDDKPVASIKFKQTILGSKAASIVSLTSSRGPSPSYPGVLKPDVMAPGSHVLSAWIPSLNKLDTTGPRTVFYNDFNLLSGTSVACAHASGMAALLKGVHPEWSPAAIRSAMITTANPLDNTFNPIRDYGNNLQFAFPLAIGAGQIDSNRALDPGLIYDATPQDYVNLLCSTNFTKKQILAIINTNKYDCPRAYYDLNYPSFIALYHDHAKWMDQKYTRTLTNVGESVVTYKAMVTAPNFSEVVVSPNVLVFMKKHERKSYNLTIKYKGNMERRVSSGSLVWVEDNGKHTVRSPIVVSPLVFA</sequence>
<dbReference type="Pfam" id="PF00082">
    <property type="entry name" value="Peptidase_S8"/>
    <property type="match status" value="1"/>
</dbReference>
<dbReference type="Proteomes" id="UP000030645">
    <property type="component" value="Unassembled WGS sequence"/>
</dbReference>
<evidence type="ECO:0000256" key="4">
    <source>
        <dbReference type="PROSITE-ProRule" id="PRU01240"/>
    </source>
</evidence>
<evidence type="ECO:0000313" key="8">
    <source>
        <dbReference type="Proteomes" id="UP000030645"/>
    </source>
</evidence>
<dbReference type="InterPro" id="IPR036852">
    <property type="entry name" value="Peptidase_S8/S53_dom_sf"/>
</dbReference>
<evidence type="ECO:0000256" key="3">
    <source>
        <dbReference type="ARBA" id="ARBA00022729"/>
    </source>
</evidence>
<keyword evidence="3" id="KW-0732">Signal</keyword>